<sequence length="234" mass="24289">MSEQDPNASSTPSGGEGDHLSDEEIERALAGFEQEFQESGAPASSDLSEDSPAVGDDLDAADPLAGTSFDDELQGLIGNRAKVALMVTRLASAELLAAFCQISDISASCLDAREGAVAVLKNLDGDGPEAAVKDLTTVVSGLSAVLVVNRADKLEAKLWIDGRSAQAFPPPVLFASAAGFVEDLLIGTADVPMLKGQGVPVHDSGDLDRQKAMTVIASHTRFTGRNQPGEGRIE</sequence>
<dbReference type="EMBL" id="AP026798">
    <property type="protein sequence ID" value="BDR53294.1"/>
    <property type="molecule type" value="Genomic_DNA"/>
</dbReference>
<protein>
    <submittedName>
        <fullName evidence="2">Uncharacterized protein</fullName>
    </submittedName>
</protein>
<feature type="region of interest" description="Disordered" evidence="1">
    <location>
        <begin position="1"/>
        <end position="65"/>
    </location>
</feature>
<organism evidence="2 3">
    <name type="scientific">Bombiscardovia nodaiensis</name>
    <dbReference type="NCBI Taxonomy" id="2932181"/>
    <lineage>
        <taxon>Bacteria</taxon>
        <taxon>Bacillati</taxon>
        <taxon>Actinomycetota</taxon>
        <taxon>Actinomycetes</taxon>
        <taxon>Bifidobacteriales</taxon>
        <taxon>Bifidobacteriaceae</taxon>
        <taxon>Bombiscardovia</taxon>
    </lineage>
</organism>
<keyword evidence="3" id="KW-1185">Reference proteome</keyword>
<evidence type="ECO:0000313" key="3">
    <source>
        <dbReference type="Proteomes" id="UP001321766"/>
    </source>
</evidence>
<accession>A0ABN6SB49</accession>
<dbReference type="Proteomes" id="UP001321766">
    <property type="component" value="Chromosome"/>
</dbReference>
<reference evidence="2 3" key="1">
    <citation type="journal article" date="2023" name="Microbiol. Spectr.">
        <title>Symbiosis of Carpenter Bees with Uncharacterized Lactic Acid Bacteria Showing NAD Auxotrophy.</title>
        <authorList>
            <person name="Kawasaki S."/>
            <person name="Ozawa K."/>
            <person name="Mori T."/>
            <person name="Yamamoto A."/>
            <person name="Ito M."/>
            <person name="Ohkuma M."/>
            <person name="Sakamoto M."/>
            <person name="Matsutani M."/>
        </authorList>
    </citation>
    <scope>NUCLEOTIDE SEQUENCE [LARGE SCALE GENOMIC DNA]</scope>
    <source>
        <strain evidence="2 3">Kim37-2</strain>
    </source>
</reference>
<proteinExistence type="predicted"/>
<name>A0ABN6SB49_9BIFI</name>
<evidence type="ECO:0000256" key="1">
    <source>
        <dbReference type="SAM" id="MobiDB-lite"/>
    </source>
</evidence>
<evidence type="ECO:0000313" key="2">
    <source>
        <dbReference type="EMBL" id="BDR53294.1"/>
    </source>
</evidence>
<feature type="compositionally biased region" description="Polar residues" evidence="1">
    <location>
        <begin position="1"/>
        <end position="13"/>
    </location>
</feature>
<gene>
    <name evidence="2" type="ORF">KIM372_12010</name>
</gene>